<evidence type="ECO:0000313" key="9">
    <source>
        <dbReference type="EMBL" id="VDN08139.1"/>
    </source>
</evidence>
<evidence type="ECO:0000256" key="3">
    <source>
        <dbReference type="ARBA" id="ARBA00005043"/>
    </source>
</evidence>
<evidence type="ECO:0000256" key="7">
    <source>
        <dbReference type="ARBA" id="ARBA00022694"/>
    </source>
</evidence>
<reference evidence="11" key="1">
    <citation type="submission" date="2017-02" db="UniProtKB">
        <authorList>
            <consortium name="WormBaseParasite"/>
        </authorList>
    </citation>
    <scope>IDENTIFICATION</scope>
</reference>
<accession>A0A0N5DB96</accession>
<comment type="subcellular location">
    <subcellularLocation>
        <location evidence="2">Cytoplasm</location>
    </subcellularLocation>
    <subcellularLocation>
        <location evidence="1">Nucleus</location>
    </subcellularLocation>
</comment>
<dbReference type="AlphaFoldDB" id="A0A0N5DB96"/>
<sequence length="343" mass="38776">MCSARLAPLPRIRGTTSKSRYLEVSLGCEAVDRVIGGGMPLSSLFIVDEDKSRAFAPVLARYYCAEGVYCDHSLFVASSSRNPSELIENLPDRITAAEDMIPKDDISCEGNETMKIAWRYTSVPKLNSSLCDSRKTLHYDLTKKMDPIKFEAYKISLYPKSDQACCGFPSYSELYQRIRRNLTENQFLMSATSTQFNILRIVVEGVGSPLWQDPENDLKFLAHLRCLLCSYYSVAMIIVNTSGMSQERKSRLYAYGDLSIHLDAVGDIDDIKQFDDRFDGYFRLLKLPTVSSIATHCPVNSDLVFELQKRKFDIRVLHLPPSVENADDGKDHDIPCKQILDAF</sequence>
<evidence type="ECO:0000256" key="5">
    <source>
        <dbReference type="ARBA" id="ARBA00020265"/>
    </source>
</evidence>
<evidence type="ECO:0000256" key="6">
    <source>
        <dbReference type="ARBA" id="ARBA00022490"/>
    </source>
</evidence>
<organism evidence="11">
    <name type="scientific">Thelazia callipaeda</name>
    <name type="common">Oriental eyeworm</name>
    <name type="synonym">Parasitic nematode</name>
    <dbReference type="NCBI Taxonomy" id="103827"/>
    <lineage>
        <taxon>Eukaryota</taxon>
        <taxon>Metazoa</taxon>
        <taxon>Ecdysozoa</taxon>
        <taxon>Nematoda</taxon>
        <taxon>Chromadorea</taxon>
        <taxon>Rhabditida</taxon>
        <taxon>Spirurina</taxon>
        <taxon>Spiruromorpha</taxon>
        <taxon>Thelazioidea</taxon>
        <taxon>Thelaziidae</taxon>
        <taxon>Thelazia</taxon>
    </lineage>
</organism>
<dbReference type="STRING" id="103827.A0A0N5DB96"/>
<evidence type="ECO:0000256" key="4">
    <source>
        <dbReference type="ARBA" id="ARBA00007573"/>
    </source>
</evidence>
<dbReference type="WBParaSite" id="TCLT_0001045801-mRNA-1">
    <property type="protein sequence ID" value="TCLT_0001045801-mRNA-1"/>
    <property type="gene ID" value="TCLT_0001045801"/>
</dbReference>
<reference evidence="9 10" key="2">
    <citation type="submission" date="2018-11" db="EMBL/GenBank/DDBJ databases">
        <authorList>
            <consortium name="Pathogen Informatics"/>
        </authorList>
    </citation>
    <scope>NUCLEOTIDE SEQUENCE [LARGE SCALE GENOMIC DNA]</scope>
</reference>
<evidence type="ECO:0000313" key="11">
    <source>
        <dbReference type="WBParaSite" id="TCLT_0001045801-mRNA-1"/>
    </source>
</evidence>
<keyword evidence="8" id="KW-0539">Nucleus</keyword>
<dbReference type="Pfam" id="PF05625">
    <property type="entry name" value="PAXNEB"/>
    <property type="match status" value="1"/>
</dbReference>
<protein>
    <recommendedName>
        <fullName evidence="5">Elongator complex protein 4</fullName>
    </recommendedName>
</protein>
<keyword evidence="6" id="KW-0963">Cytoplasm</keyword>
<keyword evidence="10" id="KW-1185">Reference proteome</keyword>
<comment type="similarity">
    <text evidence="4">Belongs to the ELP4 family.</text>
</comment>
<dbReference type="OrthoDB" id="289162at2759"/>
<evidence type="ECO:0000256" key="1">
    <source>
        <dbReference type="ARBA" id="ARBA00004123"/>
    </source>
</evidence>
<name>A0A0N5DB96_THECL</name>
<comment type="pathway">
    <text evidence="3">tRNA modification; 5-methoxycarbonylmethyl-2-thiouridine-tRNA biosynthesis.</text>
</comment>
<dbReference type="GO" id="GO:0033588">
    <property type="term" value="C:elongator holoenzyme complex"/>
    <property type="evidence" value="ECO:0007669"/>
    <property type="project" value="InterPro"/>
</dbReference>
<dbReference type="PANTHER" id="PTHR12896:SF1">
    <property type="entry name" value="ELONGATOR COMPLEX PROTEIN 4"/>
    <property type="match status" value="1"/>
</dbReference>
<dbReference type="GO" id="GO:0008023">
    <property type="term" value="C:transcription elongation factor complex"/>
    <property type="evidence" value="ECO:0007669"/>
    <property type="project" value="TreeGrafter"/>
</dbReference>
<dbReference type="GO" id="GO:0005737">
    <property type="term" value="C:cytoplasm"/>
    <property type="evidence" value="ECO:0007669"/>
    <property type="project" value="UniProtKB-SubCell"/>
</dbReference>
<proteinExistence type="inferred from homology"/>
<dbReference type="PANTHER" id="PTHR12896">
    <property type="entry name" value="PAX6 NEIGHBOR PROTEIN PAXNEB"/>
    <property type="match status" value="1"/>
</dbReference>
<dbReference type="UniPathway" id="UPA00988"/>
<keyword evidence="7" id="KW-0819">tRNA processing</keyword>
<evidence type="ECO:0000313" key="10">
    <source>
        <dbReference type="Proteomes" id="UP000276776"/>
    </source>
</evidence>
<dbReference type="CDD" id="cd19494">
    <property type="entry name" value="Elp4"/>
    <property type="match status" value="1"/>
</dbReference>
<dbReference type="OMA" id="NTTMWDD"/>
<dbReference type="InterPro" id="IPR027417">
    <property type="entry name" value="P-loop_NTPase"/>
</dbReference>
<dbReference type="EMBL" id="UYYF01005113">
    <property type="protein sequence ID" value="VDN08139.1"/>
    <property type="molecule type" value="Genomic_DNA"/>
</dbReference>
<evidence type="ECO:0000256" key="8">
    <source>
        <dbReference type="ARBA" id="ARBA00023242"/>
    </source>
</evidence>
<dbReference type="GO" id="GO:0002098">
    <property type="term" value="P:tRNA wobble uridine modification"/>
    <property type="evidence" value="ECO:0007669"/>
    <property type="project" value="InterPro"/>
</dbReference>
<evidence type="ECO:0000256" key="2">
    <source>
        <dbReference type="ARBA" id="ARBA00004496"/>
    </source>
</evidence>
<dbReference type="InterPro" id="IPR008728">
    <property type="entry name" value="Elongator_complex_protein_4"/>
</dbReference>
<dbReference type="Proteomes" id="UP000276776">
    <property type="component" value="Unassembled WGS sequence"/>
</dbReference>
<dbReference type="Gene3D" id="3.40.50.300">
    <property type="entry name" value="P-loop containing nucleotide triphosphate hydrolases"/>
    <property type="match status" value="1"/>
</dbReference>
<gene>
    <name evidence="9" type="ORF">TCLT_LOCUS10447</name>
</gene>